<organism evidence="1 2">
    <name type="scientific">Pythium insidiosum</name>
    <name type="common">Pythiosis disease agent</name>
    <dbReference type="NCBI Taxonomy" id="114742"/>
    <lineage>
        <taxon>Eukaryota</taxon>
        <taxon>Sar</taxon>
        <taxon>Stramenopiles</taxon>
        <taxon>Oomycota</taxon>
        <taxon>Peronosporomycetes</taxon>
        <taxon>Pythiales</taxon>
        <taxon>Pythiaceae</taxon>
        <taxon>Pythium</taxon>
    </lineage>
</organism>
<dbReference type="EMBL" id="JAKCXM010000649">
    <property type="protein sequence ID" value="KAJ0392370.1"/>
    <property type="molecule type" value="Genomic_DNA"/>
</dbReference>
<proteinExistence type="predicted"/>
<protein>
    <recommendedName>
        <fullName evidence="3">Polyprotein</fullName>
    </recommendedName>
</protein>
<keyword evidence="2" id="KW-1185">Reference proteome</keyword>
<dbReference type="Proteomes" id="UP001209570">
    <property type="component" value="Unassembled WGS sequence"/>
</dbReference>
<gene>
    <name evidence="1" type="ORF">P43SY_003580</name>
</gene>
<dbReference type="AlphaFoldDB" id="A0AAD5LAX4"/>
<name>A0AAD5LAX4_PYTIN</name>
<evidence type="ECO:0008006" key="3">
    <source>
        <dbReference type="Google" id="ProtNLM"/>
    </source>
</evidence>
<sequence length="85" mass="9572">MDLEQHAPTSIYMDNKAAISIGTNHGYTARAKHIDLRAHFVRDHVENDNIKLEYVPSAGQVADYLTKAVPTPRLMELRRLSGIVE</sequence>
<accession>A0AAD5LAX4</accession>
<reference evidence="1" key="1">
    <citation type="submission" date="2021-12" db="EMBL/GenBank/DDBJ databases">
        <title>Prjna785345.</title>
        <authorList>
            <person name="Rujirawat T."/>
            <person name="Krajaejun T."/>
        </authorList>
    </citation>
    <scope>NUCLEOTIDE SEQUENCE</scope>
    <source>
        <strain evidence="1">Pi057C3</strain>
    </source>
</reference>
<evidence type="ECO:0000313" key="2">
    <source>
        <dbReference type="Proteomes" id="UP001209570"/>
    </source>
</evidence>
<comment type="caution">
    <text evidence="1">The sequence shown here is derived from an EMBL/GenBank/DDBJ whole genome shotgun (WGS) entry which is preliminary data.</text>
</comment>
<dbReference type="CDD" id="cd09272">
    <property type="entry name" value="RNase_HI_RT_Ty1"/>
    <property type="match status" value="1"/>
</dbReference>
<evidence type="ECO:0000313" key="1">
    <source>
        <dbReference type="EMBL" id="KAJ0392370.1"/>
    </source>
</evidence>